<organism evidence="6 7">
    <name type="scientific">Hydrogenophaga bisanensis</name>
    <dbReference type="NCBI Taxonomy" id="439611"/>
    <lineage>
        <taxon>Bacteria</taxon>
        <taxon>Pseudomonadati</taxon>
        <taxon>Pseudomonadota</taxon>
        <taxon>Betaproteobacteria</taxon>
        <taxon>Burkholderiales</taxon>
        <taxon>Comamonadaceae</taxon>
        <taxon>Hydrogenophaga</taxon>
    </lineage>
</organism>
<feature type="domain" description="HTH gntR-type" evidence="5">
    <location>
        <begin position="38"/>
        <end position="106"/>
    </location>
</feature>
<evidence type="ECO:0000256" key="3">
    <source>
        <dbReference type="ARBA" id="ARBA00023163"/>
    </source>
</evidence>
<dbReference type="RefSeq" id="WP_382254443.1">
    <property type="nucleotide sequence ID" value="NZ_JBHTBX010000002.1"/>
</dbReference>
<dbReference type="SUPFAM" id="SSF46785">
    <property type="entry name" value="Winged helix' DNA-binding domain"/>
    <property type="match status" value="1"/>
</dbReference>
<sequence length="274" mass="30228">MPQNSSLQPDSTVSDGRPAVAEGPGETGVASTSTPAFSPLYQQIKTLILRSLQAGEWKPGDVIPSEIELAARYRVSQGTVRKAIDELANDNLLVRRQGKGTFVATHAEQHIQYRFLRVLPDQGNPDSQGPAERQIVDFRRLRAPAEVARQLNLRTGDPVLQVRRVLAFTGTPAILEDLWLPGGPFKGLTLETLAANKGPMYALFETELGVRMVRATEKVKAVIADTETGPLLGVPTGHPLLSVERLAYTYNDVPMELRRGLYRTETRHYHNELS</sequence>
<dbReference type="Gene3D" id="1.10.10.10">
    <property type="entry name" value="Winged helix-like DNA-binding domain superfamily/Winged helix DNA-binding domain"/>
    <property type="match status" value="1"/>
</dbReference>
<dbReference type="EMBL" id="JBHTBX010000002">
    <property type="protein sequence ID" value="MFC7433878.1"/>
    <property type="molecule type" value="Genomic_DNA"/>
</dbReference>
<gene>
    <name evidence="6" type="ORF">ACFQNJ_05075</name>
</gene>
<evidence type="ECO:0000256" key="4">
    <source>
        <dbReference type="SAM" id="MobiDB-lite"/>
    </source>
</evidence>
<accession>A0ABW2R725</accession>
<dbReference type="InterPro" id="IPR028978">
    <property type="entry name" value="Chorismate_lyase_/UTRA_dom_sf"/>
</dbReference>
<dbReference type="InterPro" id="IPR000524">
    <property type="entry name" value="Tscrpt_reg_HTH_GntR"/>
</dbReference>
<reference evidence="7" key="1">
    <citation type="journal article" date="2019" name="Int. J. Syst. Evol. Microbiol.">
        <title>The Global Catalogue of Microorganisms (GCM) 10K type strain sequencing project: providing services to taxonomists for standard genome sequencing and annotation.</title>
        <authorList>
            <consortium name="The Broad Institute Genomics Platform"/>
            <consortium name="The Broad Institute Genome Sequencing Center for Infectious Disease"/>
            <person name="Wu L."/>
            <person name="Ma J."/>
        </authorList>
    </citation>
    <scope>NUCLEOTIDE SEQUENCE [LARGE SCALE GENOMIC DNA]</scope>
    <source>
        <strain evidence="7">CCUG 54518</strain>
    </source>
</reference>
<evidence type="ECO:0000259" key="5">
    <source>
        <dbReference type="PROSITE" id="PS50949"/>
    </source>
</evidence>
<dbReference type="Pfam" id="PF00392">
    <property type="entry name" value="GntR"/>
    <property type="match status" value="1"/>
</dbReference>
<dbReference type="Gene3D" id="3.40.1410.10">
    <property type="entry name" value="Chorismate lyase-like"/>
    <property type="match status" value="1"/>
</dbReference>
<keyword evidence="3" id="KW-0804">Transcription</keyword>
<dbReference type="Proteomes" id="UP001596495">
    <property type="component" value="Unassembled WGS sequence"/>
</dbReference>
<dbReference type="SUPFAM" id="SSF64288">
    <property type="entry name" value="Chorismate lyase-like"/>
    <property type="match status" value="1"/>
</dbReference>
<dbReference type="PRINTS" id="PR00035">
    <property type="entry name" value="HTHGNTR"/>
</dbReference>
<dbReference type="SMART" id="SM00345">
    <property type="entry name" value="HTH_GNTR"/>
    <property type="match status" value="1"/>
</dbReference>
<feature type="region of interest" description="Disordered" evidence="4">
    <location>
        <begin position="1"/>
        <end position="34"/>
    </location>
</feature>
<dbReference type="InterPro" id="IPR011663">
    <property type="entry name" value="UTRA"/>
</dbReference>
<name>A0ABW2R725_9BURK</name>
<feature type="compositionally biased region" description="Polar residues" evidence="4">
    <location>
        <begin position="1"/>
        <end position="14"/>
    </location>
</feature>
<comment type="caution">
    <text evidence="6">The sequence shown here is derived from an EMBL/GenBank/DDBJ whole genome shotgun (WGS) entry which is preliminary data.</text>
</comment>
<evidence type="ECO:0000313" key="7">
    <source>
        <dbReference type="Proteomes" id="UP001596495"/>
    </source>
</evidence>
<dbReference type="SMART" id="SM00866">
    <property type="entry name" value="UTRA"/>
    <property type="match status" value="1"/>
</dbReference>
<dbReference type="Pfam" id="PF07702">
    <property type="entry name" value="UTRA"/>
    <property type="match status" value="1"/>
</dbReference>
<keyword evidence="2" id="KW-0238">DNA-binding</keyword>
<dbReference type="CDD" id="cd07377">
    <property type="entry name" value="WHTH_GntR"/>
    <property type="match status" value="1"/>
</dbReference>
<evidence type="ECO:0000313" key="6">
    <source>
        <dbReference type="EMBL" id="MFC7433878.1"/>
    </source>
</evidence>
<dbReference type="InterPro" id="IPR050679">
    <property type="entry name" value="Bact_HTH_transcr_reg"/>
</dbReference>
<keyword evidence="7" id="KW-1185">Reference proteome</keyword>
<dbReference type="PANTHER" id="PTHR44846">
    <property type="entry name" value="MANNOSYL-D-GLYCERATE TRANSPORT/METABOLISM SYSTEM REPRESSOR MNGR-RELATED"/>
    <property type="match status" value="1"/>
</dbReference>
<evidence type="ECO:0000256" key="2">
    <source>
        <dbReference type="ARBA" id="ARBA00023125"/>
    </source>
</evidence>
<evidence type="ECO:0000256" key="1">
    <source>
        <dbReference type="ARBA" id="ARBA00023015"/>
    </source>
</evidence>
<dbReference type="InterPro" id="IPR036390">
    <property type="entry name" value="WH_DNA-bd_sf"/>
</dbReference>
<dbReference type="PROSITE" id="PS50949">
    <property type="entry name" value="HTH_GNTR"/>
    <property type="match status" value="1"/>
</dbReference>
<dbReference type="InterPro" id="IPR036388">
    <property type="entry name" value="WH-like_DNA-bd_sf"/>
</dbReference>
<dbReference type="PANTHER" id="PTHR44846:SF1">
    <property type="entry name" value="MANNOSYL-D-GLYCERATE TRANSPORT_METABOLISM SYSTEM REPRESSOR MNGR-RELATED"/>
    <property type="match status" value="1"/>
</dbReference>
<proteinExistence type="predicted"/>
<protein>
    <submittedName>
        <fullName evidence="6">GntR family transcriptional regulator</fullName>
    </submittedName>
</protein>
<keyword evidence="1" id="KW-0805">Transcription regulation</keyword>